<dbReference type="AlphaFoldDB" id="A0AAV0ZNJ9"/>
<keyword evidence="2" id="KW-1185">Reference proteome</keyword>
<organism evidence="1 2">
    <name type="scientific">Vicia faba</name>
    <name type="common">Broad bean</name>
    <name type="synonym">Faba vulgaris</name>
    <dbReference type="NCBI Taxonomy" id="3906"/>
    <lineage>
        <taxon>Eukaryota</taxon>
        <taxon>Viridiplantae</taxon>
        <taxon>Streptophyta</taxon>
        <taxon>Embryophyta</taxon>
        <taxon>Tracheophyta</taxon>
        <taxon>Spermatophyta</taxon>
        <taxon>Magnoliopsida</taxon>
        <taxon>eudicotyledons</taxon>
        <taxon>Gunneridae</taxon>
        <taxon>Pentapetalae</taxon>
        <taxon>rosids</taxon>
        <taxon>fabids</taxon>
        <taxon>Fabales</taxon>
        <taxon>Fabaceae</taxon>
        <taxon>Papilionoideae</taxon>
        <taxon>50 kb inversion clade</taxon>
        <taxon>NPAAA clade</taxon>
        <taxon>Hologalegina</taxon>
        <taxon>IRL clade</taxon>
        <taxon>Fabeae</taxon>
        <taxon>Vicia</taxon>
    </lineage>
</organism>
<protein>
    <recommendedName>
        <fullName evidence="3">ATP-dependent DNA helicase</fullName>
    </recommendedName>
</protein>
<evidence type="ECO:0000313" key="2">
    <source>
        <dbReference type="Proteomes" id="UP001157006"/>
    </source>
</evidence>
<gene>
    <name evidence="1" type="ORF">VFH_II106120</name>
</gene>
<reference evidence="1 2" key="1">
    <citation type="submission" date="2023-01" db="EMBL/GenBank/DDBJ databases">
        <authorList>
            <person name="Kreplak J."/>
        </authorList>
    </citation>
    <scope>NUCLEOTIDE SEQUENCE [LARGE SCALE GENOMIC DNA]</scope>
</reference>
<evidence type="ECO:0008006" key="3">
    <source>
        <dbReference type="Google" id="ProtNLM"/>
    </source>
</evidence>
<dbReference type="Proteomes" id="UP001157006">
    <property type="component" value="Chromosome 2"/>
</dbReference>
<name>A0AAV0ZNJ9_VICFA</name>
<accession>A0AAV0ZNJ9</accession>
<sequence>MMSDFKKEQIFGNVVAGTYIIEFQKREASQVASGNQLRKLFVMLLYMDSMTNPYVVWDATWKLACSGILYDARKRLKNSGLQIADDEFKNLCLIEIEKLFSSKDEYGESTIQILYDLLVPHSNNPLLSLVEVMYPLLLQNMNNLKYYEERRLISPTHDAVDVVNDFVLSLIPDGEGNPCTKTINVMYNEVFDNL</sequence>
<dbReference type="EMBL" id="OX451737">
    <property type="protein sequence ID" value="CAI8597975.1"/>
    <property type="molecule type" value="Genomic_DNA"/>
</dbReference>
<evidence type="ECO:0000313" key="1">
    <source>
        <dbReference type="EMBL" id="CAI8597975.1"/>
    </source>
</evidence>
<proteinExistence type="predicted"/>